<gene>
    <name evidence="7" type="primary">VvCHDp001298</name>
    <name evidence="7" type="ORF">CK203_007666</name>
</gene>
<evidence type="ECO:0000256" key="5">
    <source>
        <dbReference type="ARBA" id="ARBA00022679"/>
    </source>
</evidence>
<dbReference type="PANTHER" id="PTHR10291">
    <property type="entry name" value="DEHYDRODOLICHYL DIPHOSPHATE SYNTHASE FAMILY MEMBER"/>
    <property type="match status" value="1"/>
</dbReference>
<dbReference type="AlphaFoldDB" id="A0A438G129"/>
<dbReference type="Pfam" id="PF01255">
    <property type="entry name" value="Prenyltransf"/>
    <property type="match status" value="1"/>
</dbReference>
<dbReference type="EC" id="2.5.1.-" evidence="6"/>
<dbReference type="CDD" id="cd00475">
    <property type="entry name" value="Cis_IPPS"/>
    <property type="match status" value="1"/>
</dbReference>
<dbReference type="Proteomes" id="UP000288805">
    <property type="component" value="Unassembled WGS sequence"/>
</dbReference>
<reference evidence="7 8" key="1">
    <citation type="journal article" date="2018" name="PLoS Genet.">
        <title>Population sequencing reveals clonal diversity and ancestral inbreeding in the grapevine cultivar Chardonnay.</title>
        <authorList>
            <person name="Roach M.J."/>
            <person name="Johnson D.L."/>
            <person name="Bohlmann J."/>
            <person name="van Vuuren H.J."/>
            <person name="Jones S.J."/>
            <person name="Pretorius I.S."/>
            <person name="Schmidt S.A."/>
            <person name="Borneman A.R."/>
        </authorList>
    </citation>
    <scope>NUCLEOTIDE SEQUENCE [LARGE SCALE GENOMIC DNA]</scope>
    <source>
        <strain evidence="8">cv. Chardonnay</strain>
        <tissue evidence="7">Leaf</tissue>
    </source>
</reference>
<evidence type="ECO:0000313" key="7">
    <source>
        <dbReference type="EMBL" id="RVW65911.1"/>
    </source>
</evidence>
<dbReference type="InterPro" id="IPR036424">
    <property type="entry name" value="UPP_synth-like_sf"/>
</dbReference>
<dbReference type="PANTHER" id="PTHR10291:SF0">
    <property type="entry name" value="DEHYDRODOLICHYL DIPHOSPHATE SYNTHASE 2"/>
    <property type="match status" value="1"/>
</dbReference>
<sequence length="311" mass="35587">MLSFRFPISADNARHTFKSKHSSCTFRSNRIDSFSFPPISVPRFHKLRTAKTDVVGEEEAREVNERAEEFPDGLRRELMPEHVAVIMDGNVRWAQKRGLPAASGHQAGVRSLRELVELCCKWGIKVLSVFAFSYDNWSRSEGEVGFLMSLIERVVKAELPNFGREGIRVSVIGDLSKLPEQLQKLIIDVEETTKENSRLQFIVALSYSGQCDILQACKNIGHKVKDGLIEPEDINKSLIEQELQTNCTEFPFPDLLIRTSGELRVSNFMLWQIAYTELCFFSTLWPDFGKDEFVEALSSFQKRQRRYGGRN</sequence>
<comment type="caution">
    <text evidence="7">The sequence shown here is derived from an EMBL/GenBank/DDBJ whole genome shotgun (WGS) entry which is preliminary data.</text>
</comment>
<dbReference type="EMBL" id="QGNW01000684">
    <property type="protein sequence ID" value="RVW65911.1"/>
    <property type="molecule type" value="Genomic_DNA"/>
</dbReference>
<dbReference type="Gene3D" id="3.40.1180.10">
    <property type="entry name" value="Decaprenyl diphosphate synthase-like"/>
    <property type="match status" value="1"/>
</dbReference>
<protein>
    <recommendedName>
        <fullName evidence="6">Alkyl transferase</fullName>
        <ecNumber evidence="6">2.5.1.-</ecNumber>
    </recommendedName>
</protein>
<comment type="similarity">
    <text evidence="4 6">Belongs to the UPP synthase family.</text>
</comment>
<dbReference type="GO" id="GO:0016765">
    <property type="term" value="F:transferase activity, transferring alkyl or aryl (other than methyl) groups"/>
    <property type="evidence" value="ECO:0007669"/>
    <property type="project" value="InterPro"/>
</dbReference>
<dbReference type="HAMAP" id="MF_01139">
    <property type="entry name" value="ISPT"/>
    <property type="match status" value="1"/>
</dbReference>
<dbReference type="SUPFAM" id="SSF64005">
    <property type="entry name" value="Undecaprenyl diphosphate synthase"/>
    <property type="match status" value="1"/>
</dbReference>
<evidence type="ECO:0000256" key="2">
    <source>
        <dbReference type="ARBA" id="ARBA00002674"/>
    </source>
</evidence>
<comment type="cofactor">
    <cofactor evidence="1">
        <name>Mg(2+)</name>
        <dbReference type="ChEBI" id="CHEBI:18420"/>
    </cofactor>
</comment>
<accession>A0A438G129</accession>
<dbReference type="NCBIfam" id="TIGR00055">
    <property type="entry name" value="uppS"/>
    <property type="match status" value="1"/>
</dbReference>
<dbReference type="PROSITE" id="PS01066">
    <property type="entry name" value="UPP_SYNTHASE"/>
    <property type="match status" value="1"/>
</dbReference>
<organism evidence="7 8">
    <name type="scientific">Vitis vinifera</name>
    <name type="common">Grape</name>
    <dbReference type="NCBI Taxonomy" id="29760"/>
    <lineage>
        <taxon>Eukaryota</taxon>
        <taxon>Viridiplantae</taxon>
        <taxon>Streptophyta</taxon>
        <taxon>Embryophyta</taxon>
        <taxon>Tracheophyta</taxon>
        <taxon>Spermatophyta</taxon>
        <taxon>Magnoliopsida</taxon>
        <taxon>eudicotyledons</taxon>
        <taxon>Gunneridae</taxon>
        <taxon>Pentapetalae</taxon>
        <taxon>rosids</taxon>
        <taxon>Vitales</taxon>
        <taxon>Vitaceae</taxon>
        <taxon>Viteae</taxon>
        <taxon>Vitis</taxon>
    </lineage>
</organism>
<evidence type="ECO:0000256" key="3">
    <source>
        <dbReference type="ARBA" id="ARBA00004922"/>
    </source>
</evidence>
<evidence type="ECO:0000256" key="6">
    <source>
        <dbReference type="RuleBase" id="RU363018"/>
    </source>
</evidence>
<evidence type="ECO:0000313" key="8">
    <source>
        <dbReference type="Proteomes" id="UP000288805"/>
    </source>
</evidence>
<comment type="function">
    <text evidence="2">Catalyzes cis-prenyl chain elongation to produce the polyprenyl backbone of dolichol, a glycosyl carrier-lipid required for the biosynthesis of several classes of glycoprotein.</text>
</comment>
<comment type="pathway">
    <text evidence="3">Protein modification; protein glycosylation.</text>
</comment>
<evidence type="ECO:0000256" key="1">
    <source>
        <dbReference type="ARBA" id="ARBA00001946"/>
    </source>
</evidence>
<dbReference type="FunFam" id="3.40.1180.10:FF:000001">
    <property type="entry name" value="(2E,6E)-farnesyl-diphosphate-specific ditrans,polycis-undecaprenyl-diphosphate synthase"/>
    <property type="match status" value="1"/>
</dbReference>
<dbReference type="InterPro" id="IPR001441">
    <property type="entry name" value="UPP_synth-like"/>
</dbReference>
<dbReference type="GO" id="GO:0005737">
    <property type="term" value="C:cytoplasm"/>
    <property type="evidence" value="ECO:0007669"/>
    <property type="project" value="UniProtKB-ARBA"/>
</dbReference>
<proteinExistence type="inferred from homology"/>
<dbReference type="InterPro" id="IPR018520">
    <property type="entry name" value="UPP_synth-like_CS"/>
</dbReference>
<evidence type="ECO:0000256" key="4">
    <source>
        <dbReference type="ARBA" id="ARBA00005432"/>
    </source>
</evidence>
<keyword evidence="5 6" id="KW-0808">Transferase</keyword>
<name>A0A438G129_VITVI</name>